<dbReference type="PANTHER" id="PTHR41523:SF8">
    <property type="entry name" value="ETHYLENE RESPONSE SENSOR PROTEIN"/>
    <property type="match status" value="1"/>
</dbReference>
<dbReference type="GeneID" id="61143156"/>
<feature type="domain" description="Histidine kinase" evidence="9">
    <location>
        <begin position="188"/>
        <end position="376"/>
    </location>
</feature>
<dbReference type="Gene3D" id="3.30.450.20">
    <property type="entry name" value="PAS domain"/>
    <property type="match status" value="1"/>
</dbReference>
<evidence type="ECO:0000313" key="11">
    <source>
        <dbReference type="Proteomes" id="UP000001340"/>
    </source>
</evidence>
<keyword evidence="5" id="KW-0547">Nucleotide-binding</keyword>
<evidence type="ECO:0000313" key="10">
    <source>
        <dbReference type="EMBL" id="EKR56268.1"/>
    </source>
</evidence>
<dbReference type="Pfam" id="PF02518">
    <property type="entry name" value="HATPase_c"/>
    <property type="match status" value="1"/>
</dbReference>
<dbReference type="GO" id="GO:0005524">
    <property type="term" value="F:ATP binding"/>
    <property type="evidence" value="ECO:0007669"/>
    <property type="project" value="UniProtKB-KW"/>
</dbReference>
<dbReference type="SUPFAM" id="SSF55874">
    <property type="entry name" value="ATPase domain of HSP90 chaperone/DNA topoisomerase II/histidine kinase"/>
    <property type="match status" value="1"/>
</dbReference>
<feature type="transmembrane region" description="Helical" evidence="8">
    <location>
        <begin position="129"/>
        <end position="146"/>
    </location>
</feature>
<name>A0A0E2DKU5_LEPIR</name>
<gene>
    <name evidence="10" type="ORF">LEP1GSC105_3333</name>
</gene>
<dbReference type="InterPro" id="IPR003594">
    <property type="entry name" value="HATPase_dom"/>
</dbReference>
<dbReference type="GO" id="GO:0004673">
    <property type="term" value="F:protein histidine kinase activity"/>
    <property type="evidence" value="ECO:0007669"/>
    <property type="project" value="UniProtKB-EC"/>
</dbReference>
<keyword evidence="8" id="KW-1133">Transmembrane helix</keyword>
<comment type="caution">
    <text evidence="10">The sequence shown here is derived from an EMBL/GenBank/DDBJ whole genome shotgun (WGS) entry which is preliminary data.</text>
</comment>
<dbReference type="Pfam" id="PF07568">
    <property type="entry name" value="HisKA_2"/>
    <property type="match status" value="1"/>
</dbReference>
<keyword evidence="6 10" id="KW-0418">Kinase</keyword>
<feature type="transmembrane region" description="Helical" evidence="8">
    <location>
        <begin position="52"/>
        <end position="71"/>
    </location>
</feature>
<dbReference type="RefSeq" id="WP_000834508.1">
    <property type="nucleotide sequence ID" value="NZ_AHNR02000016.1"/>
</dbReference>
<keyword evidence="8" id="KW-0812">Transmembrane</keyword>
<sequence length="376" mass="43265">MKSFFSLIEQIYKDRDYLTRKRATHLFVFNIAASLLGVSSAVFLWFAKGELFRVGFAVMTFASLISFILLLRKKFELALNIILFATIVSVTAGWFWGIPNAGSDVGNKNIILSIFIMIFLFFTDVKKTIFIMLYCLILIFIDEFYLKEHDVVYTADRIGLFFMFSVILILTVRALYGSVQEKNELIQEIHHRVRNNLQVISGLVEMHSGSGKENLQIILSDFQNRILAISEVHNYLYKSENYFEIDFVEVMDKIILNLSHRLGKRSIKIETEAESTFLRIENAIPCAMIFNELLSNSLKHAFRSEKGTVQISFRKKGDKYYLQVSDNGSGIKDFKIWSKPKTAGFTLIQILTKQIKGRFQIFSEGGFTTVLEFNSI</sequence>
<dbReference type="InterPro" id="IPR036890">
    <property type="entry name" value="HATPase_C_sf"/>
</dbReference>
<evidence type="ECO:0000259" key="9">
    <source>
        <dbReference type="PROSITE" id="PS50109"/>
    </source>
</evidence>
<dbReference type="Gene3D" id="3.30.565.10">
    <property type="entry name" value="Histidine kinase-like ATPase, C-terminal domain"/>
    <property type="match status" value="1"/>
</dbReference>
<evidence type="ECO:0000256" key="7">
    <source>
        <dbReference type="ARBA" id="ARBA00022840"/>
    </source>
</evidence>
<keyword evidence="4" id="KW-0808">Transferase</keyword>
<keyword evidence="7" id="KW-0067">ATP-binding</keyword>
<evidence type="ECO:0000256" key="6">
    <source>
        <dbReference type="ARBA" id="ARBA00022777"/>
    </source>
</evidence>
<feature type="transmembrane region" description="Helical" evidence="8">
    <location>
        <begin position="23"/>
        <end position="46"/>
    </location>
</feature>
<feature type="transmembrane region" description="Helical" evidence="8">
    <location>
        <begin position="158"/>
        <end position="176"/>
    </location>
</feature>
<dbReference type="Proteomes" id="UP000001340">
    <property type="component" value="Unassembled WGS sequence"/>
</dbReference>
<evidence type="ECO:0000256" key="5">
    <source>
        <dbReference type="ARBA" id="ARBA00022741"/>
    </source>
</evidence>
<dbReference type="PANTHER" id="PTHR41523">
    <property type="entry name" value="TWO-COMPONENT SYSTEM SENSOR PROTEIN"/>
    <property type="match status" value="1"/>
</dbReference>
<dbReference type="EMBL" id="AHNR02000016">
    <property type="protein sequence ID" value="EKR56268.1"/>
    <property type="molecule type" value="Genomic_DNA"/>
</dbReference>
<accession>A0A0E2DKU5</accession>
<evidence type="ECO:0000256" key="3">
    <source>
        <dbReference type="ARBA" id="ARBA00022553"/>
    </source>
</evidence>
<dbReference type="AlphaFoldDB" id="A0A0E2DKU5"/>
<feature type="transmembrane region" description="Helical" evidence="8">
    <location>
        <begin position="78"/>
        <end position="99"/>
    </location>
</feature>
<protein>
    <recommendedName>
        <fullName evidence="2">histidine kinase</fullName>
        <ecNumber evidence="2">2.7.13.3</ecNumber>
    </recommendedName>
</protein>
<evidence type="ECO:0000256" key="1">
    <source>
        <dbReference type="ARBA" id="ARBA00000085"/>
    </source>
</evidence>
<keyword evidence="3" id="KW-0597">Phosphoprotein</keyword>
<reference evidence="10 11" key="1">
    <citation type="submission" date="2012-10" db="EMBL/GenBank/DDBJ databases">
        <authorList>
            <person name="Harkins D.M."/>
            <person name="Durkin A.S."/>
            <person name="Brinkac L.M."/>
            <person name="Haft D.H."/>
            <person name="Selengut J.D."/>
            <person name="Sanka R."/>
            <person name="DePew J."/>
            <person name="Purushe J."/>
            <person name="Chanthongthip A."/>
            <person name="Lattana O."/>
            <person name="Phetsouvanh R."/>
            <person name="Newton P.N."/>
            <person name="Vinetz J.M."/>
            <person name="Sutton G.G."/>
            <person name="Nierman W.C."/>
            <person name="Fouts D.E."/>
        </authorList>
    </citation>
    <scope>NUCLEOTIDE SEQUENCE [LARGE SCALE GENOMIC DNA]</scope>
    <source>
        <strain evidence="10 11">UI 12758</strain>
    </source>
</reference>
<dbReference type="EC" id="2.7.13.3" evidence="2"/>
<evidence type="ECO:0000256" key="4">
    <source>
        <dbReference type="ARBA" id="ARBA00022679"/>
    </source>
</evidence>
<proteinExistence type="predicted"/>
<dbReference type="InterPro" id="IPR005467">
    <property type="entry name" value="His_kinase_dom"/>
</dbReference>
<organism evidence="10 11">
    <name type="scientific">Leptospira interrogans str. UI 12758</name>
    <dbReference type="NCBI Taxonomy" id="1049938"/>
    <lineage>
        <taxon>Bacteria</taxon>
        <taxon>Pseudomonadati</taxon>
        <taxon>Spirochaetota</taxon>
        <taxon>Spirochaetia</taxon>
        <taxon>Leptospirales</taxon>
        <taxon>Leptospiraceae</taxon>
        <taxon>Leptospira</taxon>
    </lineage>
</organism>
<evidence type="ECO:0000256" key="2">
    <source>
        <dbReference type="ARBA" id="ARBA00012438"/>
    </source>
</evidence>
<dbReference type="PROSITE" id="PS50109">
    <property type="entry name" value="HIS_KIN"/>
    <property type="match status" value="1"/>
</dbReference>
<evidence type="ECO:0000256" key="8">
    <source>
        <dbReference type="SAM" id="Phobius"/>
    </source>
</evidence>
<keyword evidence="8" id="KW-0472">Membrane</keyword>
<comment type="catalytic activity">
    <reaction evidence="1">
        <text>ATP + protein L-histidine = ADP + protein N-phospho-L-histidine.</text>
        <dbReference type="EC" id="2.7.13.3"/>
    </reaction>
</comment>
<dbReference type="InterPro" id="IPR011495">
    <property type="entry name" value="Sig_transdc_His_kin_sub2_dim/P"/>
</dbReference>